<organism evidence="4 5">
    <name type="scientific">Dunaliella salina</name>
    <name type="common">Green alga</name>
    <name type="synonym">Protococcus salinus</name>
    <dbReference type="NCBI Taxonomy" id="3046"/>
    <lineage>
        <taxon>Eukaryota</taxon>
        <taxon>Viridiplantae</taxon>
        <taxon>Chlorophyta</taxon>
        <taxon>core chlorophytes</taxon>
        <taxon>Chlorophyceae</taxon>
        <taxon>CS clade</taxon>
        <taxon>Chlamydomonadales</taxon>
        <taxon>Dunaliellaceae</taxon>
        <taxon>Dunaliella</taxon>
    </lineage>
</organism>
<dbReference type="InterPro" id="IPR050565">
    <property type="entry name" value="LYPA1-2/EST-like"/>
</dbReference>
<dbReference type="Proteomes" id="UP000815325">
    <property type="component" value="Unassembled WGS sequence"/>
</dbReference>
<keyword evidence="5" id="KW-1185">Reference proteome</keyword>
<protein>
    <submittedName>
        <fullName evidence="4">Phospholipase/carboxylesterase/thioesterase</fullName>
    </submittedName>
</protein>
<sequence length="266" mass="28959">MKVLRNFQQRSTLTSKSLVAKGVPRARPCCTMAQLNYPAPTVLEKGNPDEVDAAVIYLHGLGDSANGWVNENSGKAWAGTGPRLLSQMPNVRFVFPTAPERPCTLKGQVLTGWYDIHSVEGINTREDAAGLRESQRFIEELVQTQVASGIPSERILVGGFSQGGAVSLLMLRSKMKLAGVLGMSTYLPLWEEDTIISAENQGTPILICHGDDDQGVLYKYGQQTAEQLQRIGANVGFKVYAGMGHSTCDQEMADMKDFIAKCLPPK</sequence>
<keyword evidence="2" id="KW-0378">Hydrolase</keyword>
<dbReference type="InterPro" id="IPR029058">
    <property type="entry name" value="AB_hydrolase_fold"/>
</dbReference>
<feature type="domain" description="Phospholipase/carboxylesterase/thioesterase" evidence="3">
    <location>
        <begin position="49"/>
        <end position="262"/>
    </location>
</feature>
<comment type="caution">
    <text evidence="4">The sequence shown here is derived from an EMBL/GenBank/DDBJ whole genome shotgun (WGS) entry which is preliminary data.</text>
</comment>
<dbReference type="PANTHER" id="PTHR10655">
    <property type="entry name" value="LYSOPHOSPHOLIPASE-RELATED"/>
    <property type="match status" value="1"/>
</dbReference>
<evidence type="ECO:0000313" key="5">
    <source>
        <dbReference type="Proteomes" id="UP000815325"/>
    </source>
</evidence>
<proteinExistence type="inferred from homology"/>
<evidence type="ECO:0000256" key="2">
    <source>
        <dbReference type="ARBA" id="ARBA00022801"/>
    </source>
</evidence>
<dbReference type="Pfam" id="PF02230">
    <property type="entry name" value="Abhydrolase_2"/>
    <property type="match status" value="1"/>
</dbReference>
<dbReference type="PANTHER" id="PTHR10655:SF17">
    <property type="entry name" value="LYSOPHOSPHOLIPASE-LIKE PROTEIN 1"/>
    <property type="match status" value="1"/>
</dbReference>
<dbReference type="SUPFAM" id="SSF53474">
    <property type="entry name" value="alpha/beta-Hydrolases"/>
    <property type="match status" value="1"/>
</dbReference>
<evidence type="ECO:0000259" key="3">
    <source>
        <dbReference type="Pfam" id="PF02230"/>
    </source>
</evidence>
<reference evidence="4" key="1">
    <citation type="submission" date="2017-08" db="EMBL/GenBank/DDBJ databases">
        <authorList>
            <person name="Polle J.E."/>
            <person name="Barry K."/>
            <person name="Cushman J."/>
            <person name="Schmutz J."/>
            <person name="Tran D."/>
            <person name="Hathwaick L.T."/>
            <person name="Yim W.C."/>
            <person name="Jenkins J."/>
            <person name="Mckie-Krisberg Z.M."/>
            <person name="Prochnik S."/>
            <person name="Lindquist E."/>
            <person name="Dockter R.B."/>
            <person name="Adam C."/>
            <person name="Molina H."/>
            <person name="Bunkerborg J."/>
            <person name="Jin E."/>
            <person name="Buchheim M."/>
            <person name="Magnuson J."/>
        </authorList>
    </citation>
    <scope>NUCLEOTIDE SEQUENCE</scope>
    <source>
        <strain evidence="4">CCAP 19/18</strain>
    </source>
</reference>
<evidence type="ECO:0000313" key="4">
    <source>
        <dbReference type="EMBL" id="KAF5831817.1"/>
    </source>
</evidence>
<accession>A0ABQ7GB36</accession>
<dbReference type="Gene3D" id="3.40.50.1820">
    <property type="entry name" value="alpha/beta hydrolase"/>
    <property type="match status" value="1"/>
</dbReference>
<dbReference type="EMBL" id="MU069919">
    <property type="protein sequence ID" value="KAF5831817.1"/>
    <property type="molecule type" value="Genomic_DNA"/>
</dbReference>
<gene>
    <name evidence="4" type="ORF">DUNSADRAFT_12563</name>
</gene>
<comment type="similarity">
    <text evidence="1">Belongs to the AB hydrolase superfamily. AB hydrolase 2 family.</text>
</comment>
<evidence type="ECO:0000256" key="1">
    <source>
        <dbReference type="ARBA" id="ARBA00006499"/>
    </source>
</evidence>
<name>A0ABQ7GB36_DUNSA</name>
<dbReference type="InterPro" id="IPR003140">
    <property type="entry name" value="PLipase/COase/thioEstase"/>
</dbReference>